<dbReference type="PANTHER" id="PTHR30576">
    <property type="entry name" value="COLANIC BIOSYNTHESIS UDP-GLUCOSE LIPID CARRIER TRANSFERASE"/>
    <property type="match status" value="1"/>
</dbReference>
<evidence type="ECO:0000256" key="3">
    <source>
        <dbReference type="ARBA" id="ARBA00022679"/>
    </source>
</evidence>
<feature type="domain" description="Bacterial sugar transferase" evidence="8">
    <location>
        <begin position="314"/>
        <end position="501"/>
    </location>
</feature>
<accession>A0A7Y5ZZ89</accession>
<dbReference type="Proteomes" id="UP000565724">
    <property type="component" value="Unassembled WGS sequence"/>
</dbReference>
<comment type="subcellular location">
    <subcellularLocation>
        <location evidence="1">Membrane</location>
        <topology evidence="1">Multi-pass membrane protein</topology>
    </subcellularLocation>
</comment>
<reference evidence="9 10" key="1">
    <citation type="submission" date="2020-05" db="EMBL/GenBank/DDBJ databases">
        <title>Genome Sequencing of Type Strains.</title>
        <authorList>
            <person name="Lemaire J.F."/>
            <person name="Inderbitzin P."/>
            <person name="Gregorio O.A."/>
            <person name="Collins S.B."/>
            <person name="Wespe N."/>
            <person name="Knight-Connoni V."/>
        </authorList>
    </citation>
    <scope>NUCLEOTIDE SEQUENCE [LARGE SCALE GENOMIC DNA]</scope>
    <source>
        <strain evidence="9 10">ATCC 25174</strain>
    </source>
</reference>
<dbReference type="GO" id="GO:0016780">
    <property type="term" value="F:phosphotransferase activity, for other substituted phosphate groups"/>
    <property type="evidence" value="ECO:0007669"/>
    <property type="project" value="TreeGrafter"/>
</dbReference>
<dbReference type="InterPro" id="IPR003362">
    <property type="entry name" value="Bact_transf"/>
</dbReference>
<feature type="transmembrane region" description="Helical" evidence="7">
    <location>
        <begin position="320"/>
        <end position="340"/>
    </location>
</feature>
<evidence type="ECO:0000256" key="4">
    <source>
        <dbReference type="ARBA" id="ARBA00022692"/>
    </source>
</evidence>
<comment type="caution">
    <text evidence="9">The sequence shown here is derived from an EMBL/GenBank/DDBJ whole genome shotgun (WGS) entry which is preliminary data.</text>
</comment>
<feature type="transmembrane region" description="Helical" evidence="7">
    <location>
        <begin position="147"/>
        <end position="168"/>
    </location>
</feature>
<keyword evidence="5 7" id="KW-1133">Transmembrane helix</keyword>
<evidence type="ECO:0000313" key="10">
    <source>
        <dbReference type="Proteomes" id="UP000565724"/>
    </source>
</evidence>
<evidence type="ECO:0000313" key="9">
    <source>
        <dbReference type="EMBL" id="NUU16874.1"/>
    </source>
</evidence>
<protein>
    <submittedName>
        <fullName evidence="9">Sugar transferase</fullName>
    </submittedName>
</protein>
<dbReference type="AlphaFoldDB" id="A0A7Y5ZZ89"/>
<dbReference type="EMBL" id="JABMCI010000056">
    <property type="protein sequence ID" value="NUU16874.1"/>
    <property type="molecule type" value="Genomic_DNA"/>
</dbReference>
<evidence type="ECO:0000256" key="1">
    <source>
        <dbReference type="ARBA" id="ARBA00004141"/>
    </source>
</evidence>
<comment type="similarity">
    <text evidence="2">Belongs to the bacterial sugar transferase family.</text>
</comment>
<evidence type="ECO:0000256" key="6">
    <source>
        <dbReference type="ARBA" id="ARBA00023136"/>
    </source>
</evidence>
<gene>
    <name evidence="9" type="ORF">HP550_06370</name>
</gene>
<feature type="transmembrane region" description="Helical" evidence="7">
    <location>
        <begin position="61"/>
        <end position="81"/>
    </location>
</feature>
<evidence type="ECO:0000256" key="7">
    <source>
        <dbReference type="SAM" id="Phobius"/>
    </source>
</evidence>
<keyword evidence="6 7" id="KW-0472">Membrane</keyword>
<evidence type="ECO:0000256" key="5">
    <source>
        <dbReference type="ARBA" id="ARBA00022989"/>
    </source>
</evidence>
<feature type="transmembrane region" description="Helical" evidence="7">
    <location>
        <begin position="122"/>
        <end position="141"/>
    </location>
</feature>
<feature type="transmembrane region" description="Helical" evidence="7">
    <location>
        <begin position="87"/>
        <end position="110"/>
    </location>
</feature>
<sequence>MAAEIVDDLDLSLGDRRGRGLGQRRSWASAEPFERRATPFNSADAVAGSWRQLVHSYRVHAALLDLVAILLVATPVMIALYEPGAQTALMIAGATLGFVGLVAVLHGYGDAVLGRSAAESRVLVRAGLVSVVVLVLASYAFKAEVSRFLVFVVVPAAALLAVAARLLLRRSLTKLRLHGQAMMRTVVVGEPGPVATVVQDLAVDPAHGYRVVGVCLPSVDEQQTVAGAPMIGAVCDVPQVVVDRSVDVVVVAGSYIGGNGLRRLSWALDRAGAQLIMATDLEDIAAPRLTMRPTGGLSLLEVEVGASRGRMAAKTALDRTLGGLIMLVALPVILVAALAVRLTSPGPAFYKQTRIGVDGAEFTMWKLRTMYVDADRRRAELLGSSEGNAILFKMRHDPRVTSVGRVLRKYSLDELPQLFNVVRGDMSLVGPRPPLAEEVAAYADAVQRRLRVRPGLTGLWQVSGRSDLSWEESVKLDLRYVDNWSVSMDLLILWKTFRAVLRPSGAY</sequence>
<name>A0A7Y5ZZ89_9CELL</name>
<keyword evidence="3 9" id="KW-0808">Transferase</keyword>
<organism evidence="9 10">
    <name type="scientific">Cellulomonas humilata</name>
    <dbReference type="NCBI Taxonomy" id="144055"/>
    <lineage>
        <taxon>Bacteria</taxon>
        <taxon>Bacillati</taxon>
        <taxon>Actinomycetota</taxon>
        <taxon>Actinomycetes</taxon>
        <taxon>Micrococcales</taxon>
        <taxon>Cellulomonadaceae</taxon>
        <taxon>Cellulomonas</taxon>
    </lineage>
</organism>
<evidence type="ECO:0000256" key="2">
    <source>
        <dbReference type="ARBA" id="ARBA00006464"/>
    </source>
</evidence>
<proteinExistence type="inferred from homology"/>
<dbReference type="NCBIfam" id="TIGR03025">
    <property type="entry name" value="EPS_sugtrans"/>
    <property type="match status" value="1"/>
</dbReference>
<dbReference type="Pfam" id="PF02397">
    <property type="entry name" value="Bac_transf"/>
    <property type="match status" value="1"/>
</dbReference>
<keyword evidence="4 7" id="KW-0812">Transmembrane</keyword>
<dbReference type="InterPro" id="IPR017475">
    <property type="entry name" value="EPS_sugar_tfrase"/>
</dbReference>
<evidence type="ECO:0000259" key="8">
    <source>
        <dbReference type="Pfam" id="PF02397"/>
    </source>
</evidence>
<dbReference type="Pfam" id="PF13727">
    <property type="entry name" value="CoA_binding_3"/>
    <property type="match status" value="1"/>
</dbReference>
<dbReference type="GO" id="GO:0016020">
    <property type="term" value="C:membrane"/>
    <property type="evidence" value="ECO:0007669"/>
    <property type="project" value="UniProtKB-SubCell"/>
</dbReference>
<dbReference type="RefSeq" id="WP_175346755.1">
    <property type="nucleotide sequence ID" value="NZ_JABMCI010000056.1"/>
</dbReference>
<keyword evidence="10" id="KW-1185">Reference proteome</keyword>
<dbReference type="PANTHER" id="PTHR30576:SF10">
    <property type="entry name" value="SLL5057 PROTEIN"/>
    <property type="match status" value="1"/>
</dbReference>